<dbReference type="Proteomes" id="UP000215563">
    <property type="component" value="Unassembled WGS sequence"/>
</dbReference>
<dbReference type="AlphaFoldDB" id="A0A229SA48"/>
<protein>
    <submittedName>
        <fullName evidence="1">Uncharacterized protein</fullName>
    </submittedName>
</protein>
<comment type="caution">
    <text evidence="1">The sequence shown here is derived from an EMBL/GenBank/DDBJ whole genome shotgun (WGS) entry which is preliminary data.</text>
</comment>
<reference evidence="1 2" key="1">
    <citation type="submission" date="2017-07" db="EMBL/GenBank/DDBJ databases">
        <title>Amycolatopsis alba DSM 44262 Genome sequencing and assembly.</title>
        <authorList>
            <person name="Kaur N."/>
            <person name="Mayilraj S."/>
        </authorList>
    </citation>
    <scope>NUCLEOTIDE SEQUENCE [LARGE SCALE GENOMIC DNA]</scope>
    <source>
        <strain evidence="1 2">DSM 44262</strain>
    </source>
</reference>
<name>A0A229SA48_AMYAL</name>
<evidence type="ECO:0000313" key="1">
    <source>
        <dbReference type="EMBL" id="OXM55750.1"/>
    </source>
</evidence>
<proteinExistence type="predicted"/>
<keyword evidence="2" id="KW-1185">Reference proteome</keyword>
<dbReference type="OrthoDB" id="4227720at2"/>
<dbReference type="RefSeq" id="WP_020630003.1">
    <property type="nucleotide sequence ID" value="NZ_KB913032.1"/>
</dbReference>
<gene>
    <name evidence="1" type="ORF">CFP75_00020</name>
</gene>
<organism evidence="1 2">
    <name type="scientific">Amycolatopsis alba DSM 44262</name>
    <dbReference type="NCBI Taxonomy" id="1125972"/>
    <lineage>
        <taxon>Bacteria</taxon>
        <taxon>Bacillati</taxon>
        <taxon>Actinomycetota</taxon>
        <taxon>Actinomycetes</taxon>
        <taxon>Pseudonocardiales</taxon>
        <taxon>Pseudonocardiaceae</taxon>
        <taxon>Amycolatopsis</taxon>
    </lineage>
</organism>
<accession>A0A229SA48</accession>
<evidence type="ECO:0000313" key="2">
    <source>
        <dbReference type="Proteomes" id="UP000215563"/>
    </source>
</evidence>
<sequence length="107" mass="11644">MNEQGQYGRYREDSKVLAAIGACVDTQVTRLTVRLPKALAEAAVAAWDRDELGDIGEETHEQYALRDRAGDLALIGLAISERGRWEKDEAVVDLDVTCVGAAVRASL</sequence>
<dbReference type="EMBL" id="NMQU01000001">
    <property type="protein sequence ID" value="OXM55750.1"/>
    <property type="molecule type" value="Genomic_DNA"/>
</dbReference>